<keyword evidence="5" id="KW-0862">Zinc</keyword>
<evidence type="ECO:0000256" key="2">
    <source>
        <dbReference type="ARBA" id="ARBA00022723"/>
    </source>
</evidence>
<dbReference type="GO" id="GO:0001227">
    <property type="term" value="F:DNA-binding transcription repressor activity, RNA polymerase II-specific"/>
    <property type="evidence" value="ECO:0007669"/>
    <property type="project" value="TreeGrafter"/>
</dbReference>
<dbReference type="EMBL" id="CAVP010059813">
    <property type="protein sequence ID" value="CDL96101.1"/>
    <property type="molecule type" value="Genomic_DNA"/>
</dbReference>
<evidence type="ECO:0000256" key="7">
    <source>
        <dbReference type="ARBA" id="ARBA00023163"/>
    </source>
</evidence>
<dbReference type="GO" id="GO:0008270">
    <property type="term" value="F:zinc ion binding"/>
    <property type="evidence" value="ECO:0007669"/>
    <property type="project" value="UniProtKB-KW"/>
</dbReference>
<evidence type="ECO:0000256" key="4">
    <source>
        <dbReference type="ARBA" id="ARBA00022771"/>
    </source>
</evidence>
<name>W6NFG7_HAECO</name>
<keyword evidence="2" id="KW-0479">Metal-binding</keyword>
<dbReference type="GO" id="GO:0010564">
    <property type="term" value="P:regulation of cell cycle process"/>
    <property type="evidence" value="ECO:0007669"/>
    <property type="project" value="TreeGrafter"/>
</dbReference>
<evidence type="ECO:0000256" key="9">
    <source>
        <dbReference type="PROSITE-ProRule" id="PRU00042"/>
    </source>
</evidence>
<dbReference type="PANTHER" id="PTHR15065">
    <property type="entry name" value="INSULINOMA-ASSOCIATED 1"/>
    <property type="match status" value="1"/>
</dbReference>
<dbReference type="GO" id="GO:0005634">
    <property type="term" value="C:nucleus"/>
    <property type="evidence" value="ECO:0007669"/>
    <property type="project" value="UniProtKB-SubCell"/>
</dbReference>
<evidence type="ECO:0000256" key="3">
    <source>
        <dbReference type="ARBA" id="ARBA00022737"/>
    </source>
</evidence>
<feature type="region of interest" description="Disordered" evidence="10">
    <location>
        <begin position="91"/>
        <end position="129"/>
    </location>
</feature>
<dbReference type="AlphaFoldDB" id="W6NFG7"/>
<keyword evidence="7" id="KW-0804">Transcription</keyword>
<proteinExistence type="predicted"/>
<feature type="compositionally biased region" description="Basic and acidic residues" evidence="10">
    <location>
        <begin position="116"/>
        <end position="127"/>
    </location>
</feature>
<dbReference type="Gene3D" id="3.30.160.60">
    <property type="entry name" value="Classic Zinc Finger"/>
    <property type="match status" value="1"/>
</dbReference>
<protein>
    <submittedName>
        <fullName evidence="12">Zinc finger domain containing protein</fullName>
    </submittedName>
</protein>
<dbReference type="SUPFAM" id="SSF57667">
    <property type="entry name" value="beta-beta-alpha zinc fingers"/>
    <property type="match status" value="1"/>
</dbReference>
<evidence type="ECO:0000256" key="5">
    <source>
        <dbReference type="ARBA" id="ARBA00022833"/>
    </source>
</evidence>
<gene>
    <name evidence="12" type="ORF">HCOI_01828000</name>
</gene>
<evidence type="ECO:0000256" key="10">
    <source>
        <dbReference type="SAM" id="MobiDB-lite"/>
    </source>
</evidence>
<dbReference type="GO" id="GO:0000978">
    <property type="term" value="F:RNA polymerase II cis-regulatory region sequence-specific DNA binding"/>
    <property type="evidence" value="ECO:0007669"/>
    <property type="project" value="TreeGrafter"/>
</dbReference>
<sequence length="295" mass="33379">MTHTMSLSDFWVHRLISTTTPSPVPSCSSVASEDTSKLSDAPPLLKPEAVKPNIDFGALQMLQMQLMWQPQIMQNFLAMISIDQEQRQQKQKEQFKEITATNAVNPRKRPPSVVSESKKTKQRKLGDDSVNASPVSGMFIKDESTVPPAEELQKDADSLDETAAYVEVTEESRKKIEAIENVIGDCVCCLCKVRYDDVFKLAQHRCPRIAHEEYRCPECEKIFSCPANLASHRRWHRPKEQVEAFRCMACSSAFSTRKEFKAHSCREPLRPSMPFDSLFTGLLSSPLAPLKLEMN</sequence>
<comment type="subcellular location">
    <subcellularLocation>
        <location evidence="1">Nucleus</location>
    </subcellularLocation>
</comment>
<keyword evidence="8" id="KW-0539">Nucleus</keyword>
<keyword evidence="6" id="KW-0805">Transcription regulation</keyword>
<dbReference type="InterPro" id="IPR036236">
    <property type="entry name" value="Znf_C2H2_sf"/>
</dbReference>
<dbReference type="FunFam" id="3.30.160.60:FF:001896">
    <property type="entry name" value="insulinoma-associated protein 1b"/>
    <property type="match status" value="1"/>
</dbReference>
<reference evidence="12" key="2">
    <citation type="submission" date="2013-05" db="EMBL/GenBank/DDBJ databases">
        <title>The genome and transcriptome of Haemonchus contortus: a key model parasite for drug and vaccine discovery.</title>
        <authorList>
            <person name="Laing R."/>
            <person name="Kikuchi T."/>
            <person name="Martinelli A."/>
            <person name="Tsai I.J."/>
            <person name="Beech R.N."/>
            <person name="Redman E."/>
            <person name="Holroyd N."/>
            <person name="Bartley D.J."/>
            <person name="Beasley H."/>
            <person name="Britton C."/>
            <person name="Curran D."/>
            <person name="Devaney E."/>
            <person name="Gilabert A."/>
            <person name="Jackson F."/>
            <person name="Hunt M."/>
            <person name="Johnston S."/>
            <person name="Kryukov I."/>
            <person name="Li K."/>
            <person name="Morrison A.A."/>
            <person name="Reid A.J."/>
            <person name="Sargison N."/>
            <person name="Saunders G."/>
            <person name="Wasmuth J.D."/>
            <person name="Wolstenholme A."/>
            <person name="Berriman M."/>
            <person name="Gilleard J.S."/>
            <person name="Cotton J.A."/>
        </authorList>
    </citation>
    <scope>NUCLEOTIDE SEQUENCE [LARGE SCALE GENOMIC DNA]</scope>
    <source>
        <strain evidence="12">ISE/inbred ISE</strain>
    </source>
</reference>
<feature type="compositionally biased region" description="Low complexity" evidence="10">
    <location>
        <begin position="20"/>
        <end position="32"/>
    </location>
</feature>
<reference evidence="12" key="1">
    <citation type="submission" date="2013-03" db="EMBL/GenBank/DDBJ databases">
        <authorList>
            <person name="Aslett M."/>
        </authorList>
    </citation>
    <scope>NUCLEOTIDE SEQUENCE [LARGE SCALE GENOMIC DNA]</scope>
    <source>
        <strain evidence="12">ISE/inbred ISE</strain>
    </source>
</reference>
<feature type="region of interest" description="Disordered" evidence="10">
    <location>
        <begin position="20"/>
        <end position="46"/>
    </location>
</feature>
<organism evidence="12">
    <name type="scientific">Haemonchus contortus</name>
    <name type="common">Barber pole worm</name>
    <dbReference type="NCBI Taxonomy" id="6289"/>
    <lineage>
        <taxon>Eukaryota</taxon>
        <taxon>Metazoa</taxon>
        <taxon>Ecdysozoa</taxon>
        <taxon>Nematoda</taxon>
        <taxon>Chromadorea</taxon>
        <taxon>Rhabditida</taxon>
        <taxon>Rhabditina</taxon>
        <taxon>Rhabditomorpha</taxon>
        <taxon>Strongyloidea</taxon>
        <taxon>Trichostrongylidae</taxon>
        <taxon>Haemonchus</taxon>
    </lineage>
</organism>
<dbReference type="GO" id="GO:0017053">
    <property type="term" value="C:transcription repressor complex"/>
    <property type="evidence" value="ECO:0007669"/>
    <property type="project" value="TreeGrafter"/>
</dbReference>
<evidence type="ECO:0000256" key="1">
    <source>
        <dbReference type="ARBA" id="ARBA00004123"/>
    </source>
</evidence>
<dbReference type="PROSITE" id="PS50157">
    <property type="entry name" value="ZINC_FINGER_C2H2_2"/>
    <property type="match status" value="1"/>
</dbReference>
<evidence type="ECO:0000256" key="8">
    <source>
        <dbReference type="ARBA" id="ARBA00023242"/>
    </source>
</evidence>
<dbReference type="PROSITE" id="PS00028">
    <property type="entry name" value="ZINC_FINGER_C2H2_1"/>
    <property type="match status" value="1"/>
</dbReference>
<dbReference type="InterPro" id="IPR013087">
    <property type="entry name" value="Znf_C2H2_type"/>
</dbReference>
<keyword evidence="4 9" id="KW-0863">Zinc-finger</keyword>
<dbReference type="PANTHER" id="PTHR15065:SF4">
    <property type="entry name" value="LD18634P"/>
    <property type="match status" value="1"/>
</dbReference>
<dbReference type="InterPro" id="IPR042972">
    <property type="entry name" value="INSM1/2"/>
</dbReference>
<accession>W6NFG7</accession>
<evidence type="ECO:0000259" key="11">
    <source>
        <dbReference type="PROSITE" id="PS50157"/>
    </source>
</evidence>
<feature type="domain" description="C2H2-type" evidence="11">
    <location>
        <begin position="214"/>
        <end position="241"/>
    </location>
</feature>
<evidence type="ECO:0000313" key="12">
    <source>
        <dbReference type="EMBL" id="CDL96101.1"/>
    </source>
</evidence>
<dbReference type="GO" id="GO:0030182">
    <property type="term" value="P:neuron differentiation"/>
    <property type="evidence" value="ECO:0007669"/>
    <property type="project" value="TreeGrafter"/>
</dbReference>
<evidence type="ECO:0000256" key="6">
    <source>
        <dbReference type="ARBA" id="ARBA00023015"/>
    </source>
</evidence>
<comment type="caution">
    <text evidence="12">The sequence shown here is derived from an EMBL/GenBank/DDBJ whole genome shotgun (WGS) entry which is preliminary data.</text>
</comment>
<keyword evidence="3" id="KW-0677">Repeat</keyword>
<dbReference type="OrthoDB" id="8953942at2759"/>